<keyword evidence="10" id="KW-1185">Reference proteome</keyword>
<feature type="domain" description="P/Homo B" evidence="8">
    <location>
        <begin position="359"/>
        <end position="479"/>
    </location>
</feature>
<dbReference type="Gene3D" id="2.60.40.10">
    <property type="entry name" value="Immunoglobulins"/>
    <property type="match status" value="1"/>
</dbReference>
<keyword evidence="1 4" id="KW-0645">Protease</keyword>
<dbReference type="Pfam" id="PF05345">
    <property type="entry name" value="He_PIG"/>
    <property type="match status" value="1"/>
</dbReference>
<feature type="domain" description="Peptidase S1" evidence="7">
    <location>
        <begin position="46"/>
        <end position="269"/>
    </location>
</feature>
<dbReference type="FunFam" id="2.40.10.10:FF:000002">
    <property type="entry name" value="Transmembrane protease serine"/>
    <property type="match status" value="1"/>
</dbReference>
<feature type="signal peptide" evidence="5">
    <location>
        <begin position="1"/>
        <end position="32"/>
    </location>
</feature>
<accession>A0A8J3JMB4</accession>
<dbReference type="GO" id="GO:0016020">
    <property type="term" value="C:membrane"/>
    <property type="evidence" value="ECO:0007669"/>
    <property type="project" value="InterPro"/>
</dbReference>
<dbReference type="SUPFAM" id="SSF49313">
    <property type="entry name" value="Cadherin-like"/>
    <property type="match status" value="1"/>
</dbReference>
<dbReference type="GO" id="GO:0006508">
    <property type="term" value="P:proteolysis"/>
    <property type="evidence" value="ECO:0007669"/>
    <property type="project" value="UniProtKB-KW"/>
</dbReference>
<dbReference type="InterPro" id="IPR043504">
    <property type="entry name" value="Peptidase_S1_PA_chymotrypsin"/>
</dbReference>
<dbReference type="InterPro" id="IPR009003">
    <property type="entry name" value="Peptidase_S1_PA"/>
</dbReference>
<dbReference type="PROSITE" id="PS50240">
    <property type="entry name" value="TRYPSIN_DOM"/>
    <property type="match status" value="1"/>
</dbReference>
<keyword evidence="4" id="KW-0720">Serine protease</keyword>
<dbReference type="AlphaFoldDB" id="A0A8J3JMB4"/>
<dbReference type="Pfam" id="PF01483">
    <property type="entry name" value="P_proprotein"/>
    <property type="match status" value="1"/>
</dbReference>
<protein>
    <recommendedName>
        <fullName evidence="11">Trypsin-like serine protease</fullName>
    </recommendedName>
</protein>
<dbReference type="PROSITE" id="PS00134">
    <property type="entry name" value="TRYPSIN_HIS"/>
    <property type="match status" value="1"/>
</dbReference>
<evidence type="ECO:0000313" key="10">
    <source>
        <dbReference type="Proteomes" id="UP000601223"/>
    </source>
</evidence>
<keyword evidence="5" id="KW-0732">Signal</keyword>
<keyword evidence="3" id="KW-1015">Disulfide bond</keyword>
<dbReference type="CDD" id="cd00146">
    <property type="entry name" value="PKD"/>
    <property type="match status" value="1"/>
</dbReference>
<dbReference type="InterPro" id="IPR001314">
    <property type="entry name" value="Peptidase_S1A"/>
</dbReference>
<dbReference type="PROSITE" id="PS51829">
    <property type="entry name" value="P_HOMO_B"/>
    <property type="match status" value="1"/>
</dbReference>
<dbReference type="Gene3D" id="2.60.120.260">
    <property type="entry name" value="Galactose-binding domain-like"/>
    <property type="match status" value="1"/>
</dbReference>
<dbReference type="SMART" id="SM00020">
    <property type="entry name" value="Tryp_SPc"/>
    <property type="match status" value="1"/>
</dbReference>
<feature type="domain" description="PKD" evidence="6">
    <location>
        <begin position="277"/>
        <end position="359"/>
    </location>
</feature>
<dbReference type="GO" id="GO:0005975">
    <property type="term" value="P:carbohydrate metabolic process"/>
    <property type="evidence" value="ECO:0007669"/>
    <property type="project" value="UniProtKB-ARBA"/>
</dbReference>
<evidence type="ECO:0000256" key="4">
    <source>
        <dbReference type="RuleBase" id="RU363034"/>
    </source>
</evidence>
<dbReference type="EMBL" id="BONF01000027">
    <property type="protein sequence ID" value="GIF83212.1"/>
    <property type="molecule type" value="Genomic_DNA"/>
</dbReference>
<dbReference type="InterPro" id="IPR008979">
    <property type="entry name" value="Galactose-bd-like_sf"/>
</dbReference>
<dbReference type="InterPro" id="IPR000601">
    <property type="entry name" value="PKD_dom"/>
</dbReference>
<keyword evidence="2 4" id="KW-0378">Hydrolase</keyword>
<sequence>MRHSLRTTLRAGVVALAGAMIAMAAATVPAQAAPTDPGLVDGPDLVVGGTPAAQGEFPWMVRLSMGCGGAMYTQSLVLTAAHCVGATGNNTSITATWGVVDLQSSSRVTRTSNYVYRAPGYNGTGKDWALIRLSSPITQAPLLKIATDTSLHSGEFDVMGWGATASGGGQQRYLLKAKVPFITDTQCQSAGGSYSALVFNEEICAGNWSSGGVDTCQGDSGGPMVKKNASNEWIQVGIVSWGIGCAQPQKPGVYTEVRYFSTDIYNAAVSLGGAPGGVSVTGPGNQSTVVGTAVTLNSTASGGTAPYSWSASGLPAGTSISSSTGQITGTPTTAGSYSVTVTATDSASKTGTASFTWTVNPVGGCAASTNGTDVSIPDNNTTGVYSNIVVSGCTGNASATSTVEVHIVHTYKGDLVVDLVAPDGSVYNLHNRTGSSTDNIDTTYTVNLSGEVKNGTWRLRVRDLASIDTGYLNSWTLTL</sequence>
<dbReference type="SUPFAM" id="SSF50494">
    <property type="entry name" value="Trypsin-like serine proteases"/>
    <property type="match status" value="1"/>
</dbReference>
<evidence type="ECO:0000256" key="1">
    <source>
        <dbReference type="ARBA" id="ARBA00022670"/>
    </source>
</evidence>
<dbReference type="GO" id="GO:0004252">
    <property type="term" value="F:serine-type endopeptidase activity"/>
    <property type="evidence" value="ECO:0007669"/>
    <property type="project" value="InterPro"/>
</dbReference>
<dbReference type="RefSeq" id="WP_239125948.1">
    <property type="nucleotide sequence ID" value="NZ_BONF01000027.1"/>
</dbReference>
<dbReference type="InterPro" id="IPR033116">
    <property type="entry name" value="TRYPSIN_SER"/>
</dbReference>
<dbReference type="SUPFAM" id="SSF49785">
    <property type="entry name" value="Galactose-binding domain-like"/>
    <property type="match status" value="1"/>
</dbReference>
<proteinExistence type="predicted"/>
<dbReference type="Pfam" id="PF00089">
    <property type="entry name" value="Trypsin"/>
    <property type="match status" value="1"/>
</dbReference>
<evidence type="ECO:0000313" key="9">
    <source>
        <dbReference type="EMBL" id="GIF83212.1"/>
    </source>
</evidence>
<evidence type="ECO:0000256" key="2">
    <source>
        <dbReference type="ARBA" id="ARBA00022801"/>
    </source>
</evidence>
<comment type="caution">
    <text evidence="9">The sequence shown here is derived from an EMBL/GenBank/DDBJ whole genome shotgun (WGS) entry which is preliminary data.</text>
</comment>
<dbReference type="InterPro" id="IPR001254">
    <property type="entry name" value="Trypsin_dom"/>
</dbReference>
<name>A0A8J3JMB4_9ACTN</name>
<dbReference type="InterPro" id="IPR013783">
    <property type="entry name" value="Ig-like_fold"/>
</dbReference>
<dbReference type="PROSITE" id="PS50093">
    <property type="entry name" value="PKD"/>
    <property type="match status" value="1"/>
</dbReference>
<dbReference type="InterPro" id="IPR018114">
    <property type="entry name" value="TRYPSIN_HIS"/>
</dbReference>
<dbReference type="GO" id="GO:0005509">
    <property type="term" value="F:calcium ion binding"/>
    <property type="evidence" value="ECO:0007669"/>
    <property type="project" value="InterPro"/>
</dbReference>
<dbReference type="Proteomes" id="UP000601223">
    <property type="component" value="Unassembled WGS sequence"/>
</dbReference>
<reference evidence="9 10" key="1">
    <citation type="submission" date="2021-01" db="EMBL/GenBank/DDBJ databases">
        <title>Whole genome shotgun sequence of Catellatospora bangladeshensis NBRC 107357.</title>
        <authorList>
            <person name="Komaki H."/>
            <person name="Tamura T."/>
        </authorList>
    </citation>
    <scope>NUCLEOTIDE SEQUENCE [LARGE SCALE GENOMIC DNA]</scope>
    <source>
        <strain evidence="9 10">NBRC 107357</strain>
    </source>
</reference>
<evidence type="ECO:0000256" key="5">
    <source>
        <dbReference type="SAM" id="SignalP"/>
    </source>
</evidence>
<dbReference type="InterPro" id="IPR015919">
    <property type="entry name" value="Cadherin-like_sf"/>
</dbReference>
<evidence type="ECO:0008006" key="11">
    <source>
        <dbReference type="Google" id="ProtNLM"/>
    </source>
</evidence>
<dbReference type="InterPro" id="IPR002884">
    <property type="entry name" value="P_dom"/>
</dbReference>
<evidence type="ECO:0000259" key="7">
    <source>
        <dbReference type="PROSITE" id="PS50240"/>
    </source>
</evidence>
<dbReference type="FunFam" id="2.60.120.260:FF:000149">
    <property type="entry name" value="Leupeptin-inactivating enzyme 1"/>
    <property type="match status" value="1"/>
</dbReference>
<dbReference type="CDD" id="cd00190">
    <property type="entry name" value="Tryp_SPc"/>
    <property type="match status" value="1"/>
</dbReference>
<dbReference type="PANTHER" id="PTHR24252">
    <property type="entry name" value="ACROSIN-RELATED"/>
    <property type="match status" value="1"/>
</dbReference>
<organism evidence="9 10">
    <name type="scientific">Catellatospora bangladeshensis</name>
    <dbReference type="NCBI Taxonomy" id="310355"/>
    <lineage>
        <taxon>Bacteria</taxon>
        <taxon>Bacillati</taxon>
        <taxon>Actinomycetota</taxon>
        <taxon>Actinomycetes</taxon>
        <taxon>Micromonosporales</taxon>
        <taxon>Micromonosporaceae</taxon>
        <taxon>Catellatospora</taxon>
    </lineage>
</organism>
<dbReference type="Gene3D" id="2.40.10.10">
    <property type="entry name" value="Trypsin-like serine proteases"/>
    <property type="match status" value="2"/>
</dbReference>
<dbReference type="PANTHER" id="PTHR24252:SF7">
    <property type="entry name" value="HYALIN"/>
    <property type="match status" value="1"/>
</dbReference>
<gene>
    <name evidence="9" type="ORF">Cba03nite_45610</name>
</gene>
<dbReference type="PROSITE" id="PS00135">
    <property type="entry name" value="TRYPSIN_SER"/>
    <property type="match status" value="1"/>
</dbReference>
<feature type="chain" id="PRO_5035162221" description="Trypsin-like serine protease" evidence="5">
    <location>
        <begin position="33"/>
        <end position="479"/>
    </location>
</feature>
<evidence type="ECO:0000259" key="6">
    <source>
        <dbReference type="PROSITE" id="PS50093"/>
    </source>
</evidence>
<dbReference type="PRINTS" id="PR00722">
    <property type="entry name" value="CHYMOTRYPSIN"/>
</dbReference>
<evidence type="ECO:0000259" key="8">
    <source>
        <dbReference type="PROSITE" id="PS51829"/>
    </source>
</evidence>
<evidence type="ECO:0000256" key="3">
    <source>
        <dbReference type="ARBA" id="ARBA00023157"/>
    </source>
</evidence>